<dbReference type="AlphaFoldDB" id="A0A4Z2HHP3"/>
<comment type="caution">
    <text evidence="1">The sequence shown here is derived from an EMBL/GenBank/DDBJ whole genome shotgun (WGS) entry which is preliminary data.</text>
</comment>
<dbReference type="EMBL" id="SRLO01000253">
    <property type="protein sequence ID" value="TNN64424.1"/>
    <property type="molecule type" value="Genomic_DNA"/>
</dbReference>
<gene>
    <name evidence="1" type="ORF">EYF80_025374</name>
</gene>
<proteinExistence type="predicted"/>
<evidence type="ECO:0000313" key="2">
    <source>
        <dbReference type="Proteomes" id="UP000314294"/>
    </source>
</evidence>
<protein>
    <submittedName>
        <fullName evidence="1">Uncharacterized protein</fullName>
    </submittedName>
</protein>
<evidence type="ECO:0000313" key="1">
    <source>
        <dbReference type="EMBL" id="TNN64424.1"/>
    </source>
</evidence>
<accession>A0A4Z2HHP3</accession>
<name>A0A4Z2HHP3_9TELE</name>
<keyword evidence="2" id="KW-1185">Reference proteome</keyword>
<reference evidence="1 2" key="1">
    <citation type="submission" date="2019-03" db="EMBL/GenBank/DDBJ databases">
        <title>First draft genome of Liparis tanakae, snailfish: a comprehensive survey of snailfish specific genes.</title>
        <authorList>
            <person name="Kim W."/>
            <person name="Song I."/>
            <person name="Jeong J.-H."/>
            <person name="Kim D."/>
            <person name="Kim S."/>
            <person name="Ryu S."/>
            <person name="Song J.Y."/>
            <person name="Lee S.K."/>
        </authorList>
    </citation>
    <scope>NUCLEOTIDE SEQUENCE [LARGE SCALE GENOMIC DNA]</scope>
    <source>
        <tissue evidence="1">Muscle</tissue>
    </source>
</reference>
<sequence length="73" mass="7572">MEVVAHAAFAAVTQSSIVTPVTQNTDLLTSASVFTTRLRYADGGAAGTGAGMLVVRTFSRPNIAIVRPAEHAQ</sequence>
<dbReference type="Proteomes" id="UP000314294">
    <property type="component" value="Unassembled WGS sequence"/>
</dbReference>
<organism evidence="1 2">
    <name type="scientific">Liparis tanakae</name>
    <name type="common">Tanaka's snailfish</name>
    <dbReference type="NCBI Taxonomy" id="230148"/>
    <lineage>
        <taxon>Eukaryota</taxon>
        <taxon>Metazoa</taxon>
        <taxon>Chordata</taxon>
        <taxon>Craniata</taxon>
        <taxon>Vertebrata</taxon>
        <taxon>Euteleostomi</taxon>
        <taxon>Actinopterygii</taxon>
        <taxon>Neopterygii</taxon>
        <taxon>Teleostei</taxon>
        <taxon>Neoteleostei</taxon>
        <taxon>Acanthomorphata</taxon>
        <taxon>Eupercaria</taxon>
        <taxon>Perciformes</taxon>
        <taxon>Cottioidei</taxon>
        <taxon>Cottales</taxon>
        <taxon>Liparidae</taxon>
        <taxon>Liparis</taxon>
    </lineage>
</organism>